<organism evidence="2 3">
    <name type="scientific">Paraburkholderia phenazinium</name>
    <dbReference type="NCBI Taxonomy" id="60549"/>
    <lineage>
        <taxon>Bacteria</taxon>
        <taxon>Pseudomonadati</taxon>
        <taxon>Pseudomonadota</taxon>
        <taxon>Betaproteobacteria</taxon>
        <taxon>Burkholderiales</taxon>
        <taxon>Burkholderiaceae</taxon>
        <taxon>Paraburkholderia</taxon>
    </lineage>
</organism>
<dbReference type="Pfam" id="PF11154">
    <property type="entry name" value="DUF2934"/>
    <property type="match status" value="1"/>
</dbReference>
<evidence type="ECO:0008006" key="4">
    <source>
        <dbReference type="Google" id="ProtNLM"/>
    </source>
</evidence>
<dbReference type="InterPro" id="IPR021327">
    <property type="entry name" value="DUF2934"/>
</dbReference>
<gene>
    <name evidence="2" type="ORF">SAMN05444165_4284</name>
</gene>
<evidence type="ECO:0000313" key="2">
    <source>
        <dbReference type="EMBL" id="SIO58804.1"/>
    </source>
</evidence>
<proteinExistence type="predicted"/>
<feature type="region of interest" description="Disordered" evidence="1">
    <location>
        <begin position="31"/>
        <end position="71"/>
    </location>
</feature>
<dbReference type="Proteomes" id="UP000185151">
    <property type="component" value="Unassembled WGS sequence"/>
</dbReference>
<keyword evidence="3" id="KW-1185">Reference proteome</keyword>
<sequence length="71" mass="8478">MDQQQEQYQELEPVSREERIRTRAYYLWEQATDPRGTPDEYWEQARAEVEKESPDEDTSKHGVIPTPTHKS</sequence>
<dbReference type="AlphaFoldDB" id="A0A1N6KQK6"/>
<name>A0A1N6KQK6_9BURK</name>
<dbReference type="RefSeq" id="WP_074298940.1">
    <property type="nucleotide sequence ID" value="NZ_FSRU01000002.1"/>
</dbReference>
<accession>A0A1N6KQK6</accession>
<evidence type="ECO:0000313" key="3">
    <source>
        <dbReference type="Proteomes" id="UP000185151"/>
    </source>
</evidence>
<dbReference type="EMBL" id="FSRU01000002">
    <property type="protein sequence ID" value="SIO58804.1"/>
    <property type="molecule type" value="Genomic_DNA"/>
</dbReference>
<dbReference type="OrthoDB" id="8909820at2"/>
<evidence type="ECO:0000256" key="1">
    <source>
        <dbReference type="SAM" id="MobiDB-lite"/>
    </source>
</evidence>
<feature type="compositionally biased region" description="Basic and acidic residues" evidence="1">
    <location>
        <begin position="43"/>
        <end position="60"/>
    </location>
</feature>
<protein>
    <recommendedName>
        <fullName evidence="4">DUF2934 family protein</fullName>
    </recommendedName>
</protein>
<reference evidence="2 3" key="1">
    <citation type="submission" date="2016-11" db="EMBL/GenBank/DDBJ databases">
        <authorList>
            <person name="Jaros S."/>
            <person name="Januszkiewicz K."/>
            <person name="Wedrychowicz H."/>
        </authorList>
    </citation>
    <scope>NUCLEOTIDE SEQUENCE [LARGE SCALE GENOMIC DNA]</scope>
    <source>
        <strain evidence="2 3">GAS95</strain>
    </source>
</reference>